<dbReference type="Proteomes" id="UP000836788">
    <property type="component" value="Chromosome 7"/>
</dbReference>
<feature type="domain" description="5-hmdU DNA kinase helical" evidence="1">
    <location>
        <begin position="55"/>
        <end position="263"/>
    </location>
</feature>
<gene>
    <name evidence="2" type="ORF">PTTT1_LOCUS50512</name>
</gene>
<name>A0A8J9SFF0_PHATR</name>
<accession>A0A8J9SFF0</accession>
<evidence type="ECO:0000259" key="1">
    <source>
        <dbReference type="Pfam" id="PF18723"/>
    </source>
</evidence>
<dbReference type="Pfam" id="PF18723">
    <property type="entry name" value="HMUDK_hel"/>
    <property type="match status" value="1"/>
</dbReference>
<protein>
    <recommendedName>
        <fullName evidence="1">5-hmdU DNA kinase helical domain-containing protein</fullName>
    </recommendedName>
</protein>
<reference evidence="2" key="1">
    <citation type="submission" date="2022-02" db="EMBL/GenBank/DDBJ databases">
        <authorList>
            <person name="Giguere J D."/>
        </authorList>
    </citation>
    <scope>NUCLEOTIDE SEQUENCE</scope>
    <source>
        <strain evidence="2">CCAP 1055/1</strain>
    </source>
</reference>
<dbReference type="InterPro" id="IPR040684">
    <property type="entry name" value="HMUDK_hel"/>
</dbReference>
<evidence type="ECO:0000313" key="2">
    <source>
        <dbReference type="EMBL" id="CAG9293109.1"/>
    </source>
</evidence>
<dbReference type="EMBL" id="OU594948">
    <property type="protein sequence ID" value="CAG9293109.1"/>
    <property type="molecule type" value="Genomic_DNA"/>
</dbReference>
<sequence length="273" mass="31553">MPYNDTATEPPEKKAKIQCSPKVTLSLWEIHGLDEKVPIHIPNLPTALREDRQNIADFFLFVYERQRIWERRNRDEAQPWSQNPVFLDCSFCNNYRELDRGTQFFHAHVLDLRDSMGPNVSKLDWLTAVLWASYVYRQVNKVESFLQLGFPAPRDAVSFLKRASSQFKEKGCSFFTGAHQTQGYVNYRRHVEAVARNDGKLLREVSKKISNASNTKLCLKHLRAFPGIGQFLAWQMLCDLRESYCIDAKVDDYCELGPGAISTCNLKLRVFPL</sequence>
<proteinExistence type="predicted"/>
<organism evidence="2">
    <name type="scientific">Phaeodactylum tricornutum</name>
    <name type="common">Diatom</name>
    <dbReference type="NCBI Taxonomy" id="2850"/>
    <lineage>
        <taxon>Eukaryota</taxon>
        <taxon>Sar</taxon>
        <taxon>Stramenopiles</taxon>
        <taxon>Ochrophyta</taxon>
        <taxon>Bacillariophyta</taxon>
        <taxon>Bacillariophyceae</taxon>
        <taxon>Bacillariophycidae</taxon>
        <taxon>Naviculales</taxon>
        <taxon>Phaeodactylaceae</taxon>
        <taxon>Phaeodactylum</taxon>
    </lineage>
</organism>
<dbReference type="AlphaFoldDB" id="A0A8J9SFF0"/>